<evidence type="ECO:0000256" key="5">
    <source>
        <dbReference type="SAM" id="Phobius"/>
    </source>
</evidence>
<dbReference type="AlphaFoldDB" id="A0A4P9XWA3"/>
<feature type="transmembrane region" description="Helical" evidence="5">
    <location>
        <begin position="73"/>
        <end position="98"/>
    </location>
</feature>
<dbReference type="GO" id="GO:0016020">
    <property type="term" value="C:membrane"/>
    <property type="evidence" value="ECO:0007669"/>
    <property type="project" value="UniProtKB-SubCell"/>
</dbReference>
<evidence type="ECO:0000256" key="3">
    <source>
        <dbReference type="ARBA" id="ARBA00022989"/>
    </source>
</evidence>
<dbReference type="OrthoDB" id="288203at2759"/>
<gene>
    <name evidence="7" type="ORF">THASP1DRAFT_28500</name>
</gene>
<feature type="transmembrane region" description="Helical" evidence="5">
    <location>
        <begin position="242"/>
        <end position="262"/>
    </location>
</feature>
<sequence length="691" mass="74424">MGIMLVPQGLAYARVGSLPMEMGLQSALFSAIVYILLGTCKEMSIGPSAMLALHTGRFVQQIVTDAGSSADTALVSAVAGMLSLCTGVLILLVGLLNLGVIFDFVSGPVMLGFTSGMSISVIVSQLPAAFGIKGIGTNAPVYRIFYQTMTKLPRLNWPDLVISLATVVILLVLWMAKRHLGQRWVFFSFINTMRVPVTVVTITAASILVNRLSSSASGPFSIQHRAPHGIPAPSIPSIPLKYVTKILAAVPMTAILAASRTVAIAKDMARTQKYRADTNQELVALGAASFFGSFFRAYPSMGVRSRSLVNLRAGARSPLTNLFCSLIVVGSLFLLSPAFYYIPDACLATTTCVSMVGLIAGPHTLRRLWQVQPWDVVVALLALVLTLTFNVTFGTLVAVGLSIAIILFRAARPGLAALHQLHALPQKRTDHSYPPPGVLIFRLDEALIFQNAHHIRDKIMNTVVEETQPKEMVSPSKTGSRLGEYRKVRTGSSRRIKLPTNSNTSAHSGDCQQRETVIGKRVRFGGSALSSSELPYLRAVIFDFGSVSSIDMSGLEMLIDLRSELVEYSGASSGTPHWFELHFAAVRPCVLRALKTSGITEENSCLHRCKSSALHSDSSTLCYSFQDSSPVAENRTAHHLSTADALNYVVGIMDARTALLASQITAAHAEAFVSSELPRVIISEASTCTQE</sequence>
<protein>
    <submittedName>
        <fullName evidence="7">Sulfate transporter family-domain-containing protein</fullName>
    </submittedName>
</protein>
<dbReference type="Proteomes" id="UP000271241">
    <property type="component" value="Unassembled WGS sequence"/>
</dbReference>
<feature type="transmembrane region" description="Helical" evidence="5">
    <location>
        <begin position="319"/>
        <end position="340"/>
    </location>
</feature>
<evidence type="ECO:0000313" key="7">
    <source>
        <dbReference type="EMBL" id="RKP09700.1"/>
    </source>
</evidence>
<evidence type="ECO:0000256" key="2">
    <source>
        <dbReference type="ARBA" id="ARBA00022692"/>
    </source>
</evidence>
<evidence type="ECO:0000256" key="1">
    <source>
        <dbReference type="ARBA" id="ARBA00004141"/>
    </source>
</evidence>
<reference evidence="8" key="1">
    <citation type="journal article" date="2018" name="Nat. Microbiol.">
        <title>Leveraging single-cell genomics to expand the fungal tree of life.</title>
        <authorList>
            <person name="Ahrendt S.R."/>
            <person name="Quandt C.A."/>
            <person name="Ciobanu D."/>
            <person name="Clum A."/>
            <person name="Salamov A."/>
            <person name="Andreopoulos B."/>
            <person name="Cheng J.F."/>
            <person name="Woyke T."/>
            <person name="Pelin A."/>
            <person name="Henrissat B."/>
            <person name="Reynolds N.K."/>
            <person name="Benny G.L."/>
            <person name="Smith M.E."/>
            <person name="James T.Y."/>
            <person name="Grigoriev I.V."/>
        </authorList>
    </citation>
    <scope>NUCLEOTIDE SEQUENCE [LARGE SCALE GENOMIC DNA]</scope>
    <source>
        <strain evidence="8">RSA 1356</strain>
    </source>
</reference>
<evidence type="ECO:0000259" key="6">
    <source>
        <dbReference type="PROSITE" id="PS50801"/>
    </source>
</evidence>
<dbReference type="Gene3D" id="3.30.750.24">
    <property type="entry name" value="STAS domain"/>
    <property type="match status" value="1"/>
</dbReference>
<name>A0A4P9XWA3_9FUNG</name>
<feature type="transmembrane region" description="Helical" evidence="5">
    <location>
        <begin position="12"/>
        <end position="37"/>
    </location>
</feature>
<keyword evidence="8" id="KW-1185">Reference proteome</keyword>
<proteinExistence type="predicted"/>
<keyword evidence="3 5" id="KW-1133">Transmembrane helix</keyword>
<feature type="transmembrane region" description="Helical" evidence="5">
    <location>
        <begin position="377"/>
        <end position="408"/>
    </location>
</feature>
<keyword evidence="4 5" id="KW-0472">Membrane</keyword>
<dbReference type="CDD" id="cd07042">
    <property type="entry name" value="STAS_SulP_like_sulfate_transporter"/>
    <property type="match status" value="1"/>
</dbReference>
<dbReference type="InterPro" id="IPR001902">
    <property type="entry name" value="SLC26A/SulP_fam"/>
</dbReference>
<accession>A0A4P9XWA3</accession>
<feature type="transmembrane region" description="Helical" evidence="5">
    <location>
        <begin position="155"/>
        <end position="174"/>
    </location>
</feature>
<dbReference type="PROSITE" id="PS50801">
    <property type="entry name" value="STAS"/>
    <property type="match status" value="1"/>
</dbReference>
<dbReference type="InterPro" id="IPR002645">
    <property type="entry name" value="STAS_dom"/>
</dbReference>
<organism evidence="7 8">
    <name type="scientific">Thamnocephalis sphaerospora</name>
    <dbReference type="NCBI Taxonomy" id="78915"/>
    <lineage>
        <taxon>Eukaryota</taxon>
        <taxon>Fungi</taxon>
        <taxon>Fungi incertae sedis</taxon>
        <taxon>Zoopagomycota</taxon>
        <taxon>Zoopagomycotina</taxon>
        <taxon>Zoopagomycetes</taxon>
        <taxon>Zoopagales</taxon>
        <taxon>Sigmoideomycetaceae</taxon>
        <taxon>Thamnocephalis</taxon>
    </lineage>
</organism>
<dbReference type="Pfam" id="PF00916">
    <property type="entry name" value="Sulfate_transp"/>
    <property type="match status" value="1"/>
</dbReference>
<dbReference type="InterPro" id="IPR011547">
    <property type="entry name" value="SLC26A/SulP_dom"/>
</dbReference>
<dbReference type="PANTHER" id="PTHR11814">
    <property type="entry name" value="SULFATE TRANSPORTER"/>
    <property type="match status" value="1"/>
</dbReference>
<feature type="transmembrane region" description="Helical" evidence="5">
    <location>
        <begin position="186"/>
        <end position="209"/>
    </location>
</feature>
<dbReference type="EMBL" id="KZ992494">
    <property type="protein sequence ID" value="RKP09700.1"/>
    <property type="molecule type" value="Genomic_DNA"/>
</dbReference>
<feature type="transmembrane region" description="Helical" evidence="5">
    <location>
        <begin position="347"/>
        <end position="365"/>
    </location>
</feature>
<dbReference type="GO" id="GO:0055085">
    <property type="term" value="P:transmembrane transport"/>
    <property type="evidence" value="ECO:0007669"/>
    <property type="project" value="InterPro"/>
</dbReference>
<evidence type="ECO:0000313" key="8">
    <source>
        <dbReference type="Proteomes" id="UP000271241"/>
    </source>
</evidence>
<keyword evidence="2 5" id="KW-0812">Transmembrane</keyword>
<comment type="subcellular location">
    <subcellularLocation>
        <location evidence="1">Membrane</location>
        <topology evidence="1">Multi-pass membrane protein</topology>
    </subcellularLocation>
</comment>
<dbReference type="InterPro" id="IPR036513">
    <property type="entry name" value="STAS_dom_sf"/>
</dbReference>
<dbReference type="STRING" id="78915.A0A4P9XWA3"/>
<dbReference type="Pfam" id="PF01740">
    <property type="entry name" value="STAS"/>
    <property type="match status" value="1"/>
</dbReference>
<feature type="domain" description="STAS" evidence="6">
    <location>
        <begin position="436"/>
        <end position="601"/>
    </location>
</feature>
<evidence type="ECO:0000256" key="4">
    <source>
        <dbReference type="ARBA" id="ARBA00023136"/>
    </source>
</evidence>
<dbReference type="SUPFAM" id="SSF52091">
    <property type="entry name" value="SpoIIaa-like"/>
    <property type="match status" value="1"/>
</dbReference>